<evidence type="ECO:0000313" key="2">
    <source>
        <dbReference type="Proteomes" id="UP001152320"/>
    </source>
</evidence>
<keyword evidence="2" id="KW-1185">Reference proteome</keyword>
<proteinExistence type="predicted"/>
<organism evidence="1 2">
    <name type="scientific">Holothuria leucospilota</name>
    <name type="common">Black long sea cucumber</name>
    <name type="synonym">Mertensiothuria leucospilota</name>
    <dbReference type="NCBI Taxonomy" id="206669"/>
    <lineage>
        <taxon>Eukaryota</taxon>
        <taxon>Metazoa</taxon>
        <taxon>Echinodermata</taxon>
        <taxon>Eleutherozoa</taxon>
        <taxon>Echinozoa</taxon>
        <taxon>Holothuroidea</taxon>
        <taxon>Aspidochirotacea</taxon>
        <taxon>Aspidochirotida</taxon>
        <taxon>Holothuriidae</taxon>
        <taxon>Holothuria</taxon>
    </lineage>
</organism>
<accession>A0A9Q0YPV0</accession>
<reference evidence="1" key="1">
    <citation type="submission" date="2021-10" db="EMBL/GenBank/DDBJ databases">
        <title>Tropical sea cucumber genome reveals ecological adaptation and Cuvierian tubules defense mechanism.</title>
        <authorList>
            <person name="Chen T."/>
        </authorList>
    </citation>
    <scope>NUCLEOTIDE SEQUENCE</scope>
    <source>
        <strain evidence="1">Nanhai2018</strain>
        <tissue evidence="1">Muscle</tissue>
    </source>
</reference>
<name>A0A9Q0YPV0_HOLLE</name>
<dbReference type="AlphaFoldDB" id="A0A9Q0YPV0"/>
<comment type="caution">
    <text evidence="1">The sequence shown here is derived from an EMBL/GenBank/DDBJ whole genome shotgun (WGS) entry which is preliminary data.</text>
</comment>
<gene>
    <name evidence="1" type="ORF">HOLleu_38112</name>
</gene>
<sequence>MWEIPRRNQRGRPDVFLANVVKATVFFLIDVAKLIIFRPVVYSCPMCKSEFPQIPMGELNDFNFDNYPVTMPSKEVFTFKEATLEYLRHYFPNVDTNSYKIPSAFDFDQDERLDFATTDEEIEEALKRVKITTQRNPKKWKGPRTLSKTKEDRKQKLAVEKVAQAIYSLGKKFLGPMFVVSEFKFENFFKNVTIPKTERQLVTVFKGDHDIVVISRQKGIVFVQVKSVEREDRQPAWKTMKCAYEQVLKDVLAMKAMNRDLHFINELPMYSFVAVPNLLAEQLDFINICKIHRSLVLTATDLSEGNFNVWLSKHFLSKKNEISLPTLLNTIVKAAGRILKLTMNQEQNPANYVKYVLSIDDYELLCSRYAGLASMVKFRTPSQAINRLGGRVSRIMLNPEQNRCLAQNRNFNILLGDYGTGKSVVLTKQAGKVADKHDGLVYVISFSVVSDGSGKVQDEEDNLVPYLEGMIKHAQKGSTKIKVMRFLDYLKHVGRCNSLDFPHQGLHFPFQLTPNILCELMETTHTKDGIAHFFFDEVPLCLGLCEGGWERFETYCRSQKHVFVWISFATGSFTLTNEDNFVSLHRYLPRTFPKTIFKRCMRTTVNNFKLLKALRKFKGNGLYNADLSFQGNVIHGTRPLWLEMSACLCEDFKNPYQCSCVERRLKTVMEYAFKKVENVDHRHITILLHDTSLVMIRFLAKVVKNVCDVLVGEGNYAFKVSSLGDKRSQNNSSQQSGMTVVDLWSYKGNESKVVIFVDPYGGPVVWNIKSLWHGWPDLCVSISRSVAHFFFVTWPPKEQRYFLLDFATYLAQNAEKTKDEMMKDFYGGVAQAIRDGRRGHFWENKNFMDYLVYERVLEKCSF</sequence>
<protein>
    <submittedName>
        <fullName evidence="1">Uncharacterized protein</fullName>
    </submittedName>
</protein>
<dbReference type="EMBL" id="JAIZAY010000020">
    <property type="protein sequence ID" value="KAJ8023041.1"/>
    <property type="molecule type" value="Genomic_DNA"/>
</dbReference>
<evidence type="ECO:0000313" key="1">
    <source>
        <dbReference type="EMBL" id="KAJ8023041.1"/>
    </source>
</evidence>
<dbReference type="Proteomes" id="UP001152320">
    <property type="component" value="Chromosome 20"/>
</dbReference>